<dbReference type="Proteomes" id="UP000019151">
    <property type="component" value="Chromosome"/>
</dbReference>
<dbReference type="InterPro" id="IPR023465">
    <property type="entry name" value="Riboflavin_kinase_dom_sf"/>
</dbReference>
<dbReference type="NCBIfam" id="NF004162">
    <property type="entry name" value="PRK05627.1-5"/>
    <property type="match status" value="1"/>
</dbReference>
<protein>
    <recommendedName>
        <fullName evidence="15">Riboflavin biosynthesis protein</fullName>
    </recommendedName>
    <domain>
        <recommendedName>
            <fullName evidence="15">Riboflavin kinase</fullName>
            <ecNumber evidence="15">2.7.1.26</ecNumber>
        </recommendedName>
        <alternativeName>
            <fullName evidence="15">Flavokinase</fullName>
        </alternativeName>
    </domain>
    <domain>
        <recommendedName>
            <fullName evidence="15">FMN adenylyltransferase</fullName>
            <ecNumber evidence="15">2.7.7.2</ecNumber>
        </recommendedName>
        <alternativeName>
            <fullName evidence="15">FAD pyrophosphorylase</fullName>
        </alternativeName>
        <alternativeName>
            <fullName evidence="15">FAD synthase</fullName>
        </alternativeName>
    </domain>
</protein>
<dbReference type="Gene3D" id="2.40.30.30">
    <property type="entry name" value="Riboflavin kinase-like"/>
    <property type="match status" value="1"/>
</dbReference>
<feature type="domain" description="Riboflavin kinase" evidence="16">
    <location>
        <begin position="180"/>
        <end position="305"/>
    </location>
</feature>
<dbReference type="Gene3D" id="3.40.50.620">
    <property type="entry name" value="HUPs"/>
    <property type="match status" value="1"/>
</dbReference>
<keyword evidence="8 15" id="KW-0547">Nucleotide-binding</keyword>
<dbReference type="NCBIfam" id="NF004160">
    <property type="entry name" value="PRK05627.1-3"/>
    <property type="match status" value="1"/>
</dbReference>
<name>W0RMT3_9BACT</name>
<dbReference type="PANTHER" id="PTHR22749:SF6">
    <property type="entry name" value="RIBOFLAVIN KINASE"/>
    <property type="match status" value="1"/>
</dbReference>
<comment type="pathway">
    <text evidence="2 15">Cofactor biosynthesis; FAD biosynthesis; FAD from FMN: step 1/1.</text>
</comment>
<dbReference type="PATRIC" id="fig|861299.3.peg.3244"/>
<dbReference type="GO" id="GO:0009231">
    <property type="term" value="P:riboflavin biosynthetic process"/>
    <property type="evidence" value="ECO:0007669"/>
    <property type="project" value="InterPro"/>
</dbReference>
<dbReference type="Pfam" id="PF01687">
    <property type="entry name" value="Flavokinase"/>
    <property type="match status" value="1"/>
</dbReference>
<keyword evidence="9 15" id="KW-0418">Kinase</keyword>
<organism evidence="17 18">
    <name type="scientific">Gemmatirosa kalamazoonensis</name>
    <dbReference type="NCBI Taxonomy" id="861299"/>
    <lineage>
        <taxon>Bacteria</taxon>
        <taxon>Pseudomonadati</taxon>
        <taxon>Gemmatimonadota</taxon>
        <taxon>Gemmatimonadia</taxon>
        <taxon>Gemmatimonadales</taxon>
        <taxon>Gemmatimonadaceae</taxon>
        <taxon>Gemmatirosa</taxon>
    </lineage>
</organism>
<dbReference type="Pfam" id="PF06574">
    <property type="entry name" value="FAD_syn"/>
    <property type="match status" value="1"/>
</dbReference>
<dbReference type="KEGG" id="gba:J421_3191"/>
<dbReference type="STRING" id="861299.J421_3191"/>
<dbReference type="PIRSF" id="PIRSF004491">
    <property type="entry name" value="FAD_Synth"/>
    <property type="match status" value="1"/>
</dbReference>
<evidence type="ECO:0000256" key="8">
    <source>
        <dbReference type="ARBA" id="ARBA00022741"/>
    </source>
</evidence>
<dbReference type="GO" id="GO:0009398">
    <property type="term" value="P:FMN biosynthetic process"/>
    <property type="evidence" value="ECO:0007669"/>
    <property type="project" value="UniProtKB-UniRule"/>
</dbReference>
<dbReference type="FunCoup" id="W0RMT3">
    <property type="interactions" value="433"/>
</dbReference>
<dbReference type="FunFam" id="2.40.30.30:FF:000003">
    <property type="entry name" value="Riboflavin biosynthesis protein"/>
    <property type="match status" value="1"/>
</dbReference>
<keyword evidence="18" id="KW-1185">Reference proteome</keyword>
<comment type="catalytic activity">
    <reaction evidence="14 15">
        <text>FMN + ATP + H(+) = FAD + diphosphate</text>
        <dbReference type="Rhea" id="RHEA:17237"/>
        <dbReference type="ChEBI" id="CHEBI:15378"/>
        <dbReference type="ChEBI" id="CHEBI:30616"/>
        <dbReference type="ChEBI" id="CHEBI:33019"/>
        <dbReference type="ChEBI" id="CHEBI:57692"/>
        <dbReference type="ChEBI" id="CHEBI:58210"/>
        <dbReference type="EC" id="2.7.7.2"/>
    </reaction>
</comment>
<dbReference type="GO" id="GO:0003919">
    <property type="term" value="F:FMN adenylyltransferase activity"/>
    <property type="evidence" value="ECO:0007669"/>
    <property type="project" value="UniProtKB-UniRule"/>
</dbReference>
<sequence length="324" mass="34684">MTASGLPPNVRDTIVTVGTFDGVHRGHWDVIQQLVGRARATGLPSVLVTFEPHPLEIVNPGAAPQLLTPGREKLEVLAQGGLDYVAVLPFTRTLAEYGPDEFVDIVLRDRFRMRELLIGYDHGFGRGRTGDVSVLRELGESRGFTVDVVPPVAADGGDPVSSSATRRALAEGDLDAARAALGRRYSVAGIVSHGEKRGRLLGYPTINVVPESARKLLPLAGVYAVVVQTPGGPFGGMMNLGPRPTFGDERVSLEAHLFDSVADLYDAHVRIDFVARLRDVQRFASVEALVEQLGRDAEAARAALAASVTPRDASGFVDVMHPKA</sequence>
<comment type="pathway">
    <text evidence="3 15">Cofactor biosynthesis; FMN biosynthesis; FMN from riboflavin (ATP route): step 1/1.</text>
</comment>
<dbReference type="CDD" id="cd02064">
    <property type="entry name" value="FAD_synthetase_N"/>
    <property type="match status" value="1"/>
</dbReference>
<dbReference type="OrthoDB" id="9803667at2"/>
<keyword evidence="7 15" id="KW-0548">Nucleotidyltransferase</keyword>
<dbReference type="UniPathway" id="UPA00277">
    <property type="reaction ID" value="UER00407"/>
</dbReference>
<dbReference type="HOGENOM" id="CLU_048437_0_0_0"/>
<dbReference type="InterPro" id="IPR014729">
    <property type="entry name" value="Rossmann-like_a/b/a_fold"/>
</dbReference>
<keyword evidence="5 15" id="KW-0288">FMN</keyword>
<reference evidence="17 18" key="1">
    <citation type="journal article" date="2014" name="Genome Announc.">
        <title>Genome Sequence and Methylome of Soil Bacterium Gemmatirosa kalamazoonensis KBS708T, a Member of the Rarely Cultivated Gemmatimonadetes Phylum.</title>
        <authorList>
            <person name="Debruyn J.M."/>
            <person name="Radosevich M."/>
            <person name="Wommack K.E."/>
            <person name="Polson S.W."/>
            <person name="Hauser L.J."/>
            <person name="Fawaz M.N."/>
            <person name="Korlach J."/>
            <person name="Tsai Y.C."/>
        </authorList>
    </citation>
    <scope>NUCLEOTIDE SEQUENCE [LARGE SCALE GENOMIC DNA]</scope>
    <source>
        <strain evidence="17 18">KBS708</strain>
    </source>
</reference>
<dbReference type="eggNOG" id="COG0196">
    <property type="taxonomic scope" value="Bacteria"/>
</dbReference>
<dbReference type="SMART" id="SM00904">
    <property type="entry name" value="Flavokinase"/>
    <property type="match status" value="1"/>
</dbReference>
<dbReference type="GO" id="GO:0006747">
    <property type="term" value="P:FAD biosynthetic process"/>
    <property type="evidence" value="ECO:0007669"/>
    <property type="project" value="UniProtKB-UniRule"/>
</dbReference>
<dbReference type="InterPro" id="IPR002606">
    <property type="entry name" value="Riboflavin_kinase_bac"/>
</dbReference>
<comment type="similarity">
    <text evidence="15">Belongs to the ribF family.</text>
</comment>
<dbReference type="FunFam" id="3.40.50.620:FF:000021">
    <property type="entry name" value="Riboflavin biosynthesis protein"/>
    <property type="match status" value="1"/>
</dbReference>
<dbReference type="InterPro" id="IPR015864">
    <property type="entry name" value="FAD_synthase"/>
</dbReference>
<evidence type="ECO:0000256" key="9">
    <source>
        <dbReference type="ARBA" id="ARBA00022777"/>
    </source>
</evidence>
<evidence type="ECO:0000256" key="13">
    <source>
        <dbReference type="ARBA" id="ARBA00047880"/>
    </source>
</evidence>
<dbReference type="GO" id="GO:0005524">
    <property type="term" value="F:ATP binding"/>
    <property type="evidence" value="ECO:0007669"/>
    <property type="project" value="UniProtKB-UniRule"/>
</dbReference>
<evidence type="ECO:0000256" key="15">
    <source>
        <dbReference type="PIRNR" id="PIRNR004491"/>
    </source>
</evidence>
<comment type="catalytic activity">
    <reaction evidence="13 15">
        <text>riboflavin + ATP = FMN + ADP + H(+)</text>
        <dbReference type="Rhea" id="RHEA:14357"/>
        <dbReference type="ChEBI" id="CHEBI:15378"/>
        <dbReference type="ChEBI" id="CHEBI:30616"/>
        <dbReference type="ChEBI" id="CHEBI:57986"/>
        <dbReference type="ChEBI" id="CHEBI:58210"/>
        <dbReference type="ChEBI" id="CHEBI:456216"/>
        <dbReference type="EC" id="2.7.1.26"/>
    </reaction>
</comment>
<dbReference type="InParanoid" id="W0RMT3"/>
<proteinExistence type="inferred from homology"/>
<evidence type="ECO:0000313" key="18">
    <source>
        <dbReference type="Proteomes" id="UP000019151"/>
    </source>
</evidence>
<comment type="function">
    <text evidence="1">Catalyzes the phosphorylation of riboflavin to FMN followed by the adenylation of FMN to FAD.</text>
</comment>
<dbReference type="AlphaFoldDB" id="W0RMT3"/>
<evidence type="ECO:0000256" key="4">
    <source>
        <dbReference type="ARBA" id="ARBA00022630"/>
    </source>
</evidence>
<dbReference type="PANTHER" id="PTHR22749">
    <property type="entry name" value="RIBOFLAVIN KINASE/FMN ADENYLYLTRANSFERASE"/>
    <property type="match status" value="1"/>
</dbReference>
<dbReference type="UniPathway" id="UPA00276">
    <property type="reaction ID" value="UER00406"/>
</dbReference>
<evidence type="ECO:0000256" key="14">
    <source>
        <dbReference type="ARBA" id="ARBA00049494"/>
    </source>
</evidence>
<keyword evidence="4 15" id="KW-0285">Flavoprotein</keyword>
<evidence type="ECO:0000256" key="11">
    <source>
        <dbReference type="ARBA" id="ARBA00022840"/>
    </source>
</evidence>
<dbReference type="InterPro" id="IPR023468">
    <property type="entry name" value="Riboflavin_kinase"/>
</dbReference>
<keyword evidence="10 15" id="KW-0274">FAD</keyword>
<evidence type="ECO:0000256" key="5">
    <source>
        <dbReference type="ARBA" id="ARBA00022643"/>
    </source>
</evidence>
<dbReference type="InterPro" id="IPR015865">
    <property type="entry name" value="Riboflavin_kinase_bac/euk"/>
</dbReference>
<evidence type="ECO:0000259" key="16">
    <source>
        <dbReference type="SMART" id="SM00904"/>
    </source>
</evidence>
<gene>
    <name evidence="17" type="ORF">J421_3191</name>
</gene>
<evidence type="ECO:0000256" key="2">
    <source>
        <dbReference type="ARBA" id="ARBA00004726"/>
    </source>
</evidence>
<accession>W0RMT3</accession>
<evidence type="ECO:0000256" key="1">
    <source>
        <dbReference type="ARBA" id="ARBA00002121"/>
    </source>
</evidence>
<evidence type="ECO:0000256" key="10">
    <source>
        <dbReference type="ARBA" id="ARBA00022827"/>
    </source>
</evidence>
<dbReference type="EMBL" id="CP007128">
    <property type="protein sequence ID" value="AHG90728.1"/>
    <property type="molecule type" value="Genomic_DNA"/>
</dbReference>
<dbReference type="SUPFAM" id="SSF82114">
    <property type="entry name" value="Riboflavin kinase-like"/>
    <property type="match status" value="1"/>
</dbReference>
<dbReference type="GO" id="GO:0008531">
    <property type="term" value="F:riboflavin kinase activity"/>
    <property type="evidence" value="ECO:0007669"/>
    <property type="project" value="UniProtKB-UniRule"/>
</dbReference>
<evidence type="ECO:0000256" key="6">
    <source>
        <dbReference type="ARBA" id="ARBA00022679"/>
    </source>
</evidence>
<keyword evidence="6 15" id="KW-0808">Transferase</keyword>
<dbReference type="EC" id="2.7.7.2" evidence="15"/>
<dbReference type="RefSeq" id="WP_025412195.1">
    <property type="nucleotide sequence ID" value="NZ_CP007128.1"/>
</dbReference>
<evidence type="ECO:0000256" key="3">
    <source>
        <dbReference type="ARBA" id="ARBA00005201"/>
    </source>
</evidence>
<evidence type="ECO:0000313" key="17">
    <source>
        <dbReference type="EMBL" id="AHG90728.1"/>
    </source>
</evidence>
<evidence type="ECO:0000256" key="12">
    <source>
        <dbReference type="ARBA" id="ARBA00023268"/>
    </source>
</evidence>
<dbReference type="NCBIfam" id="TIGR00083">
    <property type="entry name" value="ribF"/>
    <property type="match status" value="1"/>
</dbReference>
<dbReference type="EC" id="2.7.1.26" evidence="15"/>
<keyword evidence="11 15" id="KW-0067">ATP-binding</keyword>
<evidence type="ECO:0000256" key="7">
    <source>
        <dbReference type="ARBA" id="ARBA00022695"/>
    </source>
</evidence>
<dbReference type="SUPFAM" id="SSF52374">
    <property type="entry name" value="Nucleotidylyl transferase"/>
    <property type="match status" value="1"/>
</dbReference>
<keyword evidence="12" id="KW-0511">Multifunctional enzyme</keyword>